<keyword evidence="5" id="KW-1185">Reference proteome</keyword>
<evidence type="ECO:0000256" key="1">
    <source>
        <dbReference type="SAM" id="MobiDB-lite"/>
    </source>
</evidence>
<dbReference type="GO" id="GO:0016740">
    <property type="term" value="F:transferase activity"/>
    <property type="evidence" value="ECO:0007669"/>
    <property type="project" value="UniProtKB-KW"/>
</dbReference>
<dbReference type="InterPro" id="IPR007306">
    <property type="entry name" value="Rit1"/>
</dbReference>
<gene>
    <name evidence="4" type="primary">RIT1</name>
    <name evidence="4" type="ORF">K7432_004211</name>
</gene>
<name>A0ABR2W4Y4_9FUNG</name>
<feature type="domain" description="Rit1 N-terminal" evidence="3">
    <location>
        <begin position="67"/>
        <end position="346"/>
    </location>
</feature>
<dbReference type="Proteomes" id="UP001479436">
    <property type="component" value="Unassembled WGS sequence"/>
</dbReference>
<dbReference type="Pfam" id="PF04179">
    <property type="entry name" value="Init_tRNA_PT"/>
    <property type="match status" value="1"/>
</dbReference>
<accession>A0ABR2W4Y4</accession>
<evidence type="ECO:0000313" key="4">
    <source>
        <dbReference type="EMBL" id="KAK9720283.1"/>
    </source>
</evidence>
<evidence type="ECO:0000259" key="3">
    <source>
        <dbReference type="Pfam" id="PF17184"/>
    </source>
</evidence>
<evidence type="ECO:0000259" key="2">
    <source>
        <dbReference type="Pfam" id="PF04179"/>
    </source>
</evidence>
<reference evidence="4 5" key="1">
    <citation type="submission" date="2023-04" db="EMBL/GenBank/DDBJ databases">
        <title>Genome of Basidiobolus ranarum AG-B5.</title>
        <authorList>
            <person name="Stajich J.E."/>
            <person name="Carter-House D."/>
            <person name="Gryganskyi A."/>
        </authorList>
    </citation>
    <scope>NUCLEOTIDE SEQUENCE [LARGE SCALE GENOMIC DNA]</scope>
    <source>
        <strain evidence="4 5">AG-B5</strain>
    </source>
</reference>
<evidence type="ECO:0000313" key="5">
    <source>
        <dbReference type="Proteomes" id="UP001479436"/>
    </source>
</evidence>
<comment type="caution">
    <text evidence="4">The sequence shown here is derived from an EMBL/GenBank/DDBJ whole genome shotgun (WGS) entry which is preliminary data.</text>
</comment>
<dbReference type="PANTHER" id="PTHR31811:SF0">
    <property type="entry name" value="TRNA A64-2'-O-RIBOSYLPHOSPHATE TRANSFERASE"/>
    <property type="match status" value="1"/>
</dbReference>
<organism evidence="4 5">
    <name type="scientific">Basidiobolus ranarum</name>
    <dbReference type="NCBI Taxonomy" id="34480"/>
    <lineage>
        <taxon>Eukaryota</taxon>
        <taxon>Fungi</taxon>
        <taxon>Fungi incertae sedis</taxon>
        <taxon>Zoopagomycota</taxon>
        <taxon>Entomophthoromycotina</taxon>
        <taxon>Basidiobolomycetes</taxon>
        <taxon>Basidiobolales</taxon>
        <taxon>Basidiobolaceae</taxon>
        <taxon>Basidiobolus</taxon>
    </lineage>
</organism>
<dbReference type="SUPFAM" id="SSF52799">
    <property type="entry name" value="(Phosphotyrosine protein) phosphatases II"/>
    <property type="match status" value="1"/>
</dbReference>
<dbReference type="InterPro" id="IPR033421">
    <property type="entry name" value="Rit1_DUSP-like"/>
</dbReference>
<dbReference type="EMBL" id="JASJQH010007017">
    <property type="protein sequence ID" value="KAK9720283.1"/>
    <property type="molecule type" value="Genomic_DNA"/>
</dbReference>
<dbReference type="Gene3D" id="3.90.190.10">
    <property type="entry name" value="Protein tyrosine phosphatase superfamily"/>
    <property type="match status" value="1"/>
</dbReference>
<feature type="region of interest" description="Disordered" evidence="1">
    <location>
        <begin position="1"/>
        <end position="21"/>
    </location>
</feature>
<protein>
    <submittedName>
        <fullName evidence="4">tRNA A64-2'-O-ribosylphosphate transferase</fullName>
    </submittedName>
</protein>
<dbReference type="PANTHER" id="PTHR31811">
    <property type="entry name" value="TRNA A64-2'-O-RIBOSYLPHOSPHATE TRANSFERASE"/>
    <property type="match status" value="1"/>
</dbReference>
<dbReference type="PIRSF" id="PIRSF007747">
    <property type="entry name" value="Ribosyl_Ptfrase"/>
    <property type="match status" value="1"/>
</dbReference>
<keyword evidence="4" id="KW-0808">Transferase</keyword>
<sequence>MSFFCSVNSDSEDNFSDTESLPSTDFEPFLDTAPSFQSVSVENINQDFSDLDVTFGHPNQHNILEELRKDNKNVYNRLRSIEVDADFVDNVAEIFPKLPLIANERCGTWYVRPKKLFYQTVYFKSTDGHTGKWNLNLRRLNLHLLDIIEQHHGCILVDSTRRGKRVPDSLSKTVPIWCCAINNAIYQWRQQQIINGTLTKEELPQNWDLEFHSLPSVISASEHSQISDRMADFVQKLSSSGINLSKLSSLLQKPLRPLWYTPQSQLSATTNICYEDEPFYPVLCLSASRQIKSAMEPQPGYMYIQGSADDHECWAMGLTPSLFWENHESILAADAATCERRVREIVAKAKKSQSSEHYGEQWLDKSGKPIQRPFDFIEGTTIAIGSRTSGRPPQCWNTFDCIINCCELEYNDNLDETHKSEYLHLNIPEGKKGQSTLLELIPKALEFAKEKLTENRTILVHCAQGKDRSVGIALAIMIHYYNEAGDIVPEGVAKSQVTKDLILRKLLQITESHPSASPSRATLKKINLFFMGY</sequence>
<dbReference type="InterPro" id="IPR033449">
    <property type="entry name" value="Rit1_N"/>
</dbReference>
<proteinExistence type="predicted"/>
<dbReference type="InterPro" id="IPR029021">
    <property type="entry name" value="Prot-tyrosine_phosphatase-like"/>
</dbReference>
<feature type="domain" description="Rit1 DUSP-like" evidence="2">
    <location>
        <begin position="422"/>
        <end position="529"/>
    </location>
</feature>
<dbReference type="Pfam" id="PF17184">
    <property type="entry name" value="Rit1_C"/>
    <property type="match status" value="1"/>
</dbReference>